<sequence>MRPDEVDLFGLPTQLEAKPRLSPLGPTPEQEGEELIRRYEERYGKDIPPPSAIPVEPTLREQIEQQIAGVLSDDEHRGLRKAKDIVSLLDFVPGPDVALGLVDVFDAETPTEAGIIGAATLFGMTPPGKVVKNVKPPKKMTVFAPRGNENLYSPSEEAALNLKMSKGSGQAFINALIKQGAKPQELKDLGVYDKFQNVKSVTLKEVQDFIAKPSMLDGRNINVITLKDPPNWDGTYDDPDFMKFHLETMRYDGELDNYNRAEGMLKITREAEQIARNKRLARQDLALELRDTDEDIFEPVVDESEGSFNLLDDVDVALNEELIYSDGREYDKEFLEAAGEDGKKILKMLDEGRSPVGALQRYIEEQKDRSAGAYQDYLLENFNEPLFRGTTLRGRKEDYEESILELEPDSELSLKLDVLRGELDKLTQRQYSEAVDDALVRPNSRKTKRREAETAYAEDLERQIAELSPRAMELNSPAEHFGNYSDSVLSHLRTSIRRDDDGNKVFFIDELQSDEHQYVAKEARRLGISRDEIIQTPELKRNALRLERMTLLEGSKLQGLDETVKYLSRKSTILTERVDGRLVTPEFPKQPNEKSVFQFENDPDYNPLNDPDLFDYDQKEIDFDRLKNPPQPPA</sequence>
<gene>
    <name evidence="2" type="ORF">DCW74_09070</name>
</gene>
<reference evidence="2 3" key="1">
    <citation type="journal article" date="2018" name="Nat. Biotechnol.">
        <title>A standardized bacterial taxonomy based on genome phylogeny substantially revises the tree of life.</title>
        <authorList>
            <person name="Parks D.H."/>
            <person name="Chuvochina M."/>
            <person name="Waite D.W."/>
            <person name="Rinke C."/>
            <person name="Skarshewski A."/>
            <person name="Chaumeil P.A."/>
            <person name="Hugenholtz P."/>
        </authorList>
    </citation>
    <scope>NUCLEOTIDE SEQUENCE [LARGE SCALE GENOMIC DNA]</scope>
    <source>
        <strain evidence="2">UBA11978</strain>
    </source>
</reference>
<accession>A0A350P3K3</accession>
<dbReference type="AlphaFoldDB" id="A0A350P3K3"/>
<dbReference type="EMBL" id="DNAN01000317">
    <property type="protein sequence ID" value="HAW75870.1"/>
    <property type="molecule type" value="Genomic_DNA"/>
</dbReference>
<comment type="caution">
    <text evidence="2">The sequence shown here is derived from an EMBL/GenBank/DDBJ whole genome shotgun (WGS) entry which is preliminary data.</text>
</comment>
<evidence type="ECO:0000313" key="3">
    <source>
        <dbReference type="Proteomes" id="UP000263517"/>
    </source>
</evidence>
<evidence type="ECO:0000313" key="2">
    <source>
        <dbReference type="EMBL" id="HAW75870.1"/>
    </source>
</evidence>
<feature type="non-terminal residue" evidence="2">
    <location>
        <position position="634"/>
    </location>
</feature>
<proteinExistence type="predicted"/>
<name>A0A350P3K3_9ALTE</name>
<dbReference type="Proteomes" id="UP000263517">
    <property type="component" value="Unassembled WGS sequence"/>
</dbReference>
<evidence type="ECO:0000256" key="1">
    <source>
        <dbReference type="SAM" id="MobiDB-lite"/>
    </source>
</evidence>
<organism evidence="2 3">
    <name type="scientific">Alteromonas australica</name>
    <dbReference type="NCBI Taxonomy" id="589873"/>
    <lineage>
        <taxon>Bacteria</taxon>
        <taxon>Pseudomonadati</taxon>
        <taxon>Pseudomonadota</taxon>
        <taxon>Gammaproteobacteria</taxon>
        <taxon>Alteromonadales</taxon>
        <taxon>Alteromonadaceae</taxon>
        <taxon>Alteromonas/Salinimonas group</taxon>
        <taxon>Alteromonas</taxon>
    </lineage>
</organism>
<protein>
    <submittedName>
        <fullName evidence="2">Uncharacterized protein</fullName>
    </submittedName>
</protein>
<feature type="region of interest" description="Disordered" evidence="1">
    <location>
        <begin position="584"/>
        <end position="613"/>
    </location>
</feature>